<feature type="domain" description="Zinc finger Sec23/Sec24-type" evidence="2">
    <location>
        <begin position="426"/>
        <end position="458"/>
    </location>
</feature>
<evidence type="ECO:0000259" key="2">
    <source>
        <dbReference type="Pfam" id="PF04810"/>
    </source>
</evidence>
<feature type="compositionally biased region" description="Pro residues" evidence="1">
    <location>
        <begin position="288"/>
        <end position="305"/>
    </location>
</feature>
<dbReference type="Gene3D" id="2.30.30.380">
    <property type="entry name" value="Zn-finger domain of Sec23/24"/>
    <property type="match status" value="1"/>
</dbReference>
<keyword evidence="4" id="KW-1185">Reference proteome</keyword>
<dbReference type="InterPro" id="IPR006895">
    <property type="entry name" value="Znf_Sec23_Sec24"/>
</dbReference>
<feature type="compositionally biased region" description="Low complexity" evidence="1">
    <location>
        <begin position="9"/>
        <end position="19"/>
    </location>
</feature>
<dbReference type="GO" id="GO:0070971">
    <property type="term" value="C:endoplasmic reticulum exit site"/>
    <property type="evidence" value="ECO:0007669"/>
    <property type="project" value="TreeGrafter"/>
</dbReference>
<dbReference type="GO" id="GO:0008270">
    <property type="term" value="F:zinc ion binding"/>
    <property type="evidence" value="ECO:0007669"/>
    <property type="project" value="InterPro"/>
</dbReference>
<feature type="region of interest" description="Disordered" evidence="1">
    <location>
        <begin position="1"/>
        <end position="414"/>
    </location>
</feature>
<feature type="compositionally biased region" description="Polar residues" evidence="1">
    <location>
        <begin position="175"/>
        <end position="199"/>
    </location>
</feature>
<dbReference type="OrthoDB" id="49016at2759"/>
<dbReference type="InterPro" id="IPR036174">
    <property type="entry name" value="Znf_Sec23_Sec24_sf"/>
</dbReference>
<feature type="compositionally biased region" description="Low complexity" evidence="1">
    <location>
        <begin position="111"/>
        <end position="125"/>
    </location>
</feature>
<dbReference type="GO" id="GO:0006886">
    <property type="term" value="P:intracellular protein transport"/>
    <property type="evidence" value="ECO:0007669"/>
    <property type="project" value="InterPro"/>
</dbReference>
<dbReference type="GO" id="GO:0000149">
    <property type="term" value="F:SNARE binding"/>
    <property type="evidence" value="ECO:0007669"/>
    <property type="project" value="TreeGrafter"/>
</dbReference>
<dbReference type="InterPro" id="IPR050550">
    <property type="entry name" value="SEC23_SEC24_subfamily"/>
</dbReference>
<feature type="compositionally biased region" description="Polar residues" evidence="1">
    <location>
        <begin position="89"/>
        <end position="98"/>
    </location>
</feature>
<dbReference type="Proteomes" id="UP000230423">
    <property type="component" value="Unassembled WGS sequence"/>
</dbReference>
<evidence type="ECO:0000313" key="3">
    <source>
        <dbReference type="EMBL" id="PIO75793.1"/>
    </source>
</evidence>
<evidence type="ECO:0000313" key="4">
    <source>
        <dbReference type="Proteomes" id="UP000230423"/>
    </source>
</evidence>
<feature type="compositionally biased region" description="Gly residues" evidence="1">
    <location>
        <begin position="335"/>
        <end position="357"/>
    </location>
</feature>
<dbReference type="GO" id="GO:0030127">
    <property type="term" value="C:COPII vesicle coat"/>
    <property type="evidence" value="ECO:0007669"/>
    <property type="project" value="InterPro"/>
</dbReference>
<feature type="compositionally biased region" description="Gly residues" evidence="1">
    <location>
        <begin position="306"/>
        <end position="319"/>
    </location>
</feature>
<feature type="compositionally biased region" description="Low complexity" evidence="1">
    <location>
        <begin position="200"/>
        <end position="225"/>
    </location>
</feature>
<dbReference type="PANTHER" id="PTHR13803:SF4">
    <property type="entry name" value="SECRETORY 24CD, ISOFORM C"/>
    <property type="match status" value="1"/>
</dbReference>
<proteinExistence type="predicted"/>
<feature type="compositionally biased region" description="Polar residues" evidence="1">
    <location>
        <begin position="61"/>
        <end position="74"/>
    </location>
</feature>
<dbReference type="SUPFAM" id="SSF82919">
    <property type="entry name" value="Zn-finger domain of Sec23/24"/>
    <property type="match status" value="1"/>
</dbReference>
<evidence type="ECO:0000256" key="1">
    <source>
        <dbReference type="SAM" id="MobiDB-lite"/>
    </source>
</evidence>
<gene>
    <name evidence="3" type="ORF">TELCIR_02151</name>
</gene>
<dbReference type="PANTHER" id="PTHR13803">
    <property type="entry name" value="SEC24-RELATED PROTEIN"/>
    <property type="match status" value="1"/>
</dbReference>
<name>A0A2G9UZZ9_TELCI</name>
<dbReference type="AlphaFoldDB" id="A0A2G9UZZ9"/>
<dbReference type="EMBL" id="KZ345105">
    <property type="protein sequence ID" value="PIO75793.1"/>
    <property type="molecule type" value="Genomic_DNA"/>
</dbReference>
<accession>A0A2G9UZZ9</accession>
<dbReference type="Pfam" id="PF04810">
    <property type="entry name" value="zf-Sec23_Sec24"/>
    <property type="match status" value="1"/>
</dbReference>
<feature type="compositionally biased region" description="Low complexity" evidence="1">
    <location>
        <begin position="132"/>
        <end position="161"/>
    </location>
</feature>
<dbReference type="GO" id="GO:0090110">
    <property type="term" value="P:COPII-coated vesicle cargo loading"/>
    <property type="evidence" value="ECO:0007669"/>
    <property type="project" value="TreeGrafter"/>
</dbReference>
<sequence length="492" mass="49445">MFAPPFPPASGGAPQGQSGVPFPPQNSNAPSGPFQPRSFLWKFAHTQFGGYPKPSFDPPQGYSNTSQTENMPNYSQPSHPQPKPFPPALNSTAPSQQHHGGPPTMNGVPGAGSHSSSHQGHQAPANGFAPHSGASFQSPQQAASATSQSNGPAPQAAQSRPAPFPPQPVQSFPSTNHAPQQSYGIGAHQNHSNQGYPQTSAFQPPQVSQQQPAGAQAAPGGSFFSQIPSMDGHGSTAFSGAGGPPPPQNSGFAAPGPAGQSHFGSGPPSMPGSFPPGSSGAGRGMPGAAPPGMPGGGPPGIPGVGPPGMSGVGHPGMPGAGPPTMPGMPNMGHQGMPGSGHPGMQSGGPPGMLGAGPPGMPSGGPPGMLGAGPPGMPGFSQGPGMPPGGPSMQPRQPQPQPQQRLDPNMMPSARPAPIIDLGPGGPVRCQRCKAYMCPFMEFQDGGRRFRCPFCHASTPGSAGHSRGQIASRCYYSRSGRMLSQKGLIIAVI</sequence>
<protein>
    <submittedName>
        <fullName evidence="3">Sec23/Sec24 zinc finger</fullName>
    </submittedName>
</protein>
<reference evidence="3 4" key="1">
    <citation type="submission" date="2015-09" db="EMBL/GenBank/DDBJ databases">
        <title>Draft genome of the parasitic nematode Teladorsagia circumcincta isolate WARC Sus (inbred).</title>
        <authorList>
            <person name="Mitreva M."/>
        </authorList>
    </citation>
    <scope>NUCLEOTIDE SEQUENCE [LARGE SCALE GENOMIC DNA]</scope>
    <source>
        <strain evidence="3 4">S</strain>
    </source>
</reference>
<organism evidence="3 4">
    <name type="scientific">Teladorsagia circumcincta</name>
    <name type="common">Brown stomach worm</name>
    <name type="synonym">Ostertagia circumcincta</name>
    <dbReference type="NCBI Taxonomy" id="45464"/>
    <lineage>
        <taxon>Eukaryota</taxon>
        <taxon>Metazoa</taxon>
        <taxon>Ecdysozoa</taxon>
        <taxon>Nematoda</taxon>
        <taxon>Chromadorea</taxon>
        <taxon>Rhabditida</taxon>
        <taxon>Rhabditina</taxon>
        <taxon>Rhabditomorpha</taxon>
        <taxon>Strongyloidea</taxon>
        <taxon>Trichostrongylidae</taxon>
        <taxon>Teladorsagia</taxon>
    </lineage>
</organism>